<sequence>MGGPFFLSLTEVDILAQLLGANVRQFPFQIPSVGRLQVDRTRIAREVFADLGRRGLIRGRDVDPDLERAMRTLSEPVIAVAVLGTVNEREEIYARASAAGETGVLARLIGQKMRIELIRPTALAVSLVGLLPKLDGGPGQSVTINRPGAPVPVRAGADQGGDQSLFRPVSGSGGVDQRLRLAASYLNRPRTGTGFFAVSGRDRHGREQRAGGLTWMDTDAGRYLSLSRPPAEDGSVSSTFSPADNNRLVHALGEMIESVAPRR</sequence>
<gene>
    <name evidence="5" type="ORF">JT362_22650</name>
</gene>
<protein>
    <submittedName>
        <fullName evidence="5">ESX secretion-associated protein EspG</fullName>
    </submittedName>
</protein>
<organism evidence="5 6">
    <name type="scientific">Actinophytocola gossypii</name>
    <dbReference type="NCBI Taxonomy" id="2812003"/>
    <lineage>
        <taxon>Bacteria</taxon>
        <taxon>Bacillati</taxon>
        <taxon>Actinomycetota</taxon>
        <taxon>Actinomycetes</taxon>
        <taxon>Pseudonocardiales</taxon>
        <taxon>Pseudonocardiaceae</taxon>
    </lineage>
</organism>
<comment type="subcellular location">
    <subcellularLocation>
        <location evidence="1">Cytoplasm</location>
    </subcellularLocation>
</comment>
<dbReference type="RefSeq" id="WP_260193660.1">
    <property type="nucleotide sequence ID" value="NZ_JAFFZE010000016.1"/>
</dbReference>
<evidence type="ECO:0000256" key="3">
    <source>
        <dbReference type="ARBA" id="ARBA00022490"/>
    </source>
</evidence>
<name>A0ABT2JDG7_9PSEU</name>
<accession>A0ABT2JDG7</accession>
<dbReference type="Proteomes" id="UP001156441">
    <property type="component" value="Unassembled WGS sequence"/>
</dbReference>
<comment type="caution">
    <text evidence="5">The sequence shown here is derived from an EMBL/GenBank/DDBJ whole genome shotgun (WGS) entry which is preliminary data.</text>
</comment>
<keyword evidence="3" id="KW-0963">Cytoplasm</keyword>
<comment type="similarity">
    <text evidence="2">Belongs to the EspG family.</text>
</comment>
<evidence type="ECO:0000313" key="6">
    <source>
        <dbReference type="Proteomes" id="UP001156441"/>
    </source>
</evidence>
<evidence type="ECO:0000256" key="2">
    <source>
        <dbReference type="ARBA" id="ARBA00006411"/>
    </source>
</evidence>
<proteinExistence type="inferred from homology"/>
<dbReference type="EMBL" id="JAFFZE010000016">
    <property type="protein sequence ID" value="MCT2585921.1"/>
    <property type="molecule type" value="Genomic_DNA"/>
</dbReference>
<evidence type="ECO:0000313" key="5">
    <source>
        <dbReference type="EMBL" id="MCT2585921.1"/>
    </source>
</evidence>
<dbReference type="Pfam" id="PF14011">
    <property type="entry name" value="ESX-1_EspG"/>
    <property type="match status" value="1"/>
</dbReference>
<evidence type="ECO:0000256" key="1">
    <source>
        <dbReference type="ARBA" id="ARBA00004496"/>
    </source>
</evidence>
<evidence type="ECO:0000256" key="4">
    <source>
        <dbReference type="ARBA" id="ARBA00023186"/>
    </source>
</evidence>
<dbReference type="InterPro" id="IPR025734">
    <property type="entry name" value="EspG"/>
</dbReference>
<keyword evidence="4" id="KW-0143">Chaperone</keyword>
<reference evidence="5 6" key="1">
    <citation type="submission" date="2021-02" db="EMBL/GenBank/DDBJ databases">
        <title>Actinophytocola xerophila sp. nov., isolated from soil of cotton cropping field.</title>
        <authorList>
            <person name="Huang R."/>
            <person name="Chen X."/>
            <person name="Ge X."/>
            <person name="Liu W."/>
        </authorList>
    </citation>
    <scope>NUCLEOTIDE SEQUENCE [LARGE SCALE GENOMIC DNA]</scope>
    <source>
        <strain evidence="5 6">S1-96</strain>
    </source>
</reference>
<keyword evidence="6" id="KW-1185">Reference proteome</keyword>